<name>C6M4E5_NEISI</name>
<sequence length="72" mass="8198">MSAPDIIQACDHFADIDTNCRHDISKKKGRLKFRRPLITDKDSTNDVSTHRTTHKASPYVPSWFGRGYAPPK</sequence>
<proteinExistence type="predicted"/>
<protein>
    <submittedName>
        <fullName evidence="2">Uncharacterized protein</fullName>
    </submittedName>
</protein>
<comment type="caution">
    <text evidence="2">The sequence shown here is derived from an EMBL/GenBank/DDBJ whole genome shotgun (WGS) entry which is preliminary data.</text>
</comment>
<dbReference type="EMBL" id="ACKO02000007">
    <property type="protein sequence ID" value="EET44729.1"/>
    <property type="molecule type" value="Genomic_DNA"/>
</dbReference>
<dbReference type="Proteomes" id="UP000005365">
    <property type="component" value="Unassembled WGS sequence"/>
</dbReference>
<dbReference type="AlphaFoldDB" id="C6M4E5"/>
<evidence type="ECO:0000313" key="3">
    <source>
        <dbReference type="Proteomes" id="UP000005365"/>
    </source>
</evidence>
<keyword evidence="3" id="KW-1185">Reference proteome</keyword>
<evidence type="ECO:0000256" key="1">
    <source>
        <dbReference type="SAM" id="MobiDB-lite"/>
    </source>
</evidence>
<gene>
    <name evidence="2" type="ORF">NEISICOT_01392</name>
</gene>
<reference evidence="2" key="1">
    <citation type="submission" date="2009-07" db="EMBL/GenBank/DDBJ databases">
        <authorList>
            <person name="Weinstock G."/>
            <person name="Sodergren E."/>
            <person name="Clifton S."/>
            <person name="Fulton L."/>
            <person name="Fulton B."/>
            <person name="Courtney L."/>
            <person name="Fronick C."/>
            <person name="Harrison M."/>
            <person name="Strong C."/>
            <person name="Farmer C."/>
            <person name="Delahaunty K."/>
            <person name="Markovic C."/>
            <person name="Hall O."/>
            <person name="Minx P."/>
            <person name="Tomlinson C."/>
            <person name="Mitreva M."/>
            <person name="Nelson J."/>
            <person name="Hou S."/>
            <person name="Wollam A."/>
            <person name="Pepin K.H."/>
            <person name="Johnson M."/>
            <person name="Bhonagiri V."/>
            <person name="Nash W.E."/>
            <person name="Warren W."/>
            <person name="Chinwalla A."/>
            <person name="Mardis E.R."/>
            <person name="Wilson R.K."/>
        </authorList>
    </citation>
    <scope>NUCLEOTIDE SEQUENCE [LARGE SCALE GENOMIC DNA]</scope>
    <source>
        <strain evidence="2">ATCC 29256</strain>
    </source>
</reference>
<organism evidence="2 3">
    <name type="scientific">Neisseria sicca ATCC 29256</name>
    <dbReference type="NCBI Taxonomy" id="547045"/>
    <lineage>
        <taxon>Bacteria</taxon>
        <taxon>Pseudomonadati</taxon>
        <taxon>Pseudomonadota</taxon>
        <taxon>Betaproteobacteria</taxon>
        <taxon>Neisseriales</taxon>
        <taxon>Neisseriaceae</taxon>
        <taxon>Neisseria</taxon>
    </lineage>
</organism>
<feature type="region of interest" description="Disordered" evidence="1">
    <location>
        <begin position="35"/>
        <end position="55"/>
    </location>
</feature>
<evidence type="ECO:0000313" key="2">
    <source>
        <dbReference type="EMBL" id="EET44729.1"/>
    </source>
</evidence>
<accession>C6M4E5</accession>